<evidence type="ECO:0000256" key="3">
    <source>
        <dbReference type="ARBA" id="ARBA00007823"/>
    </source>
</evidence>
<dbReference type="AlphaFoldDB" id="A0A1R1WZ00"/>
<evidence type="ECO:0000256" key="10">
    <source>
        <dbReference type="ARBA" id="ARBA00022833"/>
    </source>
</evidence>
<feature type="domain" description="tRNase Z endonuclease" evidence="12">
    <location>
        <begin position="7"/>
        <end position="66"/>
    </location>
</feature>
<keyword evidence="8" id="KW-0255">Endonuclease</keyword>
<evidence type="ECO:0000256" key="4">
    <source>
        <dbReference type="ARBA" id="ARBA00012477"/>
    </source>
</evidence>
<dbReference type="Proteomes" id="UP000187429">
    <property type="component" value="Unassembled WGS sequence"/>
</dbReference>
<dbReference type="InterPro" id="IPR047151">
    <property type="entry name" value="RNZ2-like"/>
</dbReference>
<comment type="similarity">
    <text evidence="3">Belongs to the RNase Z family.</text>
</comment>
<keyword evidence="6" id="KW-0540">Nuclease</keyword>
<dbReference type="GO" id="GO:1990180">
    <property type="term" value="P:mitochondrial tRNA 3'-end processing"/>
    <property type="evidence" value="ECO:0007669"/>
    <property type="project" value="TreeGrafter"/>
</dbReference>
<dbReference type="Gene3D" id="3.60.15.10">
    <property type="entry name" value="Ribonuclease Z/Hydroxyacylglutathione hydrolase-like"/>
    <property type="match status" value="2"/>
</dbReference>
<dbReference type="InterPro" id="IPR036866">
    <property type="entry name" value="RibonucZ/Hydroxyglut_hydro"/>
</dbReference>
<gene>
    <name evidence="13" type="ORF">AYI69_g11421</name>
</gene>
<dbReference type="Pfam" id="PF13691">
    <property type="entry name" value="Lactamase_B_4"/>
    <property type="match status" value="1"/>
</dbReference>
<comment type="catalytic activity">
    <reaction evidence="1">
        <text>Endonucleolytic cleavage of RNA, removing extra 3' nucleotides from tRNA precursor, generating 3' termini of tRNAs. A 3'-hydroxy group is left at the tRNA terminus and a 5'-phosphoryl group is left at the trailer molecule.</text>
        <dbReference type="EC" id="3.1.26.11"/>
    </reaction>
</comment>
<evidence type="ECO:0000313" key="13">
    <source>
        <dbReference type="EMBL" id="OMJ07567.1"/>
    </source>
</evidence>
<dbReference type="SUPFAM" id="SSF56281">
    <property type="entry name" value="Metallo-hydrolase/oxidoreductase"/>
    <property type="match status" value="2"/>
</dbReference>
<dbReference type="InterPro" id="IPR027794">
    <property type="entry name" value="tRNase_Z_dom"/>
</dbReference>
<evidence type="ECO:0000256" key="1">
    <source>
        <dbReference type="ARBA" id="ARBA00000402"/>
    </source>
</evidence>
<comment type="caution">
    <text evidence="13">The sequence shown here is derived from an EMBL/GenBank/DDBJ whole genome shotgun (WGS) entry which is preliminary data.</text>
</comment>
<keyword evidence="14" id="KW-1185">Reference proteome</keyword>
<dbReference type="GO" id="GO:0042781">
    <property type="term" value="F:3'-tRNA processing endoribonuclease activity"/>
    <property type="evidence" value="ECO:0007669"/>
    <property type="project" value="UniProtKB-EC"/>
</dbReference>
<name>A0A1R1WZ00_9FUNG</name>
<evidence type="ECO:0000256" key="6">
    <source>
        <dbReference type="ARBA" id="ARBA00022722"/>
    </source>
</evidence>
<dbReference type="PANTHER" id="PTHR12553">
    <property type="entry name" value="ZINC PHOSPHODIESTERASE ELAC PROTEIN 2"/>
    <property type="match status" value="1"/>
</dbReference>
<keyword evidence="10" id="KW-0862">Zinc</keyword>
<feature type="region of interest" description="Disordered" evidence="11">
    <location>
        <begin position="996"/>
        <end position="1021"/>
    </location>
</feature>
<protein>
    <recommendedName>
        <fullName evidence="4">ribonuclease Z</fullName>
        <ecNumber evidence="4">3.1.26.11</ecNumber>
    </recommendedName>
</protein>
<sequence length="1021" mass="113488">MKWFVQVINPPTDSGSVPTLLVHLEKARYLFNCGEGTQRLFNENTVKISKLKTIFSTQNSWSHIGGLPGLLLTLGSIGITNLNVYGPKNIDKTLDATRHFTQQAAVSFNSKIFDSNSPVYSDDSLSTFPDSTTTIHPIIYPTIKKKILLLALFALALMSQKNLTLKIAISLGLKPGPQFKELVAGKSIIAPNGNEIFPHQVLFDSKPRGAFILVECPNEDSIPFIISNKNFSQFFNSSSSNSEKSTDDSNLDSTTHSNNEYFTNLYKDFPEYSDNSQVIPKIDDCSIKFIFHSLGPNVLRNASYLNWMQKFPKNVAHIISSKEYCGNVNPFVQHSDLSLQLGQIDPQVFPFPNYNNVPIAKLTDIDCIKNGLLPKVCLAQFNLKMEIEPDFKINASDVIHYNNYDQTLFNFRRKVMDNPMYKNFFSKLSDPTALQTGSINKPNAAISNSINNSAKTSSDNPGKFDFLISTLGTGSAIPSCKRNVSSNLLYIPSHGFVLLDAGEGTTCQIKRLLGTNSSPRKNRFSNSTYETFLENLKLVHISHNHADHHLGLAQLLEDWYAHNFSSGSNSGDEIDMDINNKKLFIICPGKFESFLSEISEFLNIGFNKLVIIRAREFIIPFFDLPRTGLVADSGIGGLPIENAQSQKQSVHQGPNVFHDQSKAQANRQFVHQGQATQYDKSQYQMRAKETEKKIVQLYESLGLKSIYTCDVEHYGNCMGISITHNSGFQIIYSGDTRPSVNLVKLAYYLRVEHGQNLTLLLHEATLYDELLEDAIKKRHSTVSEAIGVSLAMRAENSIFTHFSQRHVGIPSFNAETVKRVNFSNFGSIVDLIGSVYSQPILDSKMSEHGIIAGKLSVNGTSSHGYTDTSRGSAGDGKATECTAGTESNRCKTAQVANLDKASHYIPFVCEPCDKASQQISTESLNGCEISIPESNRSDLENLIESELNKFKCAFAFDMAVFSLDDVVNYNQFVDKMNVLFYEETKEMDGLVSEQNGLSSSCCSDEMDGDKANTNKKRKNSS</sequence>
<evidence type="ECO:0000259" key="12">
    <source>
        <dbReference type="Pfam" id="PF13691"/>
    </source>
</evidence>
<keyword evidence="7" id="KW-0479">Metal-binding</keyword>
<evidence type="ECO:0000256" key="5">
    <source>
        <dbReference type="ARBA" id="ARBA00022694"/>
    </source>
</evidence>
<reference evidence="14" key="1">
    <citation type="submission" date="2017-01" db="EMBL/GenBank/DDBJ databases">
        <authorList>
            <person name="Wang Y."/>
            <person name="White M."/>
            <person name="Kvist S."/>
            <person name="Moncalvo J.-M."/>
        </authorList>
    </citation>
    <scope>NUCLEOTIDE SEQUENCE [LARGE SCALE GENOMIC DNA]</scope>
    <source>
        <strain evidence="14">ID-206-W2</strain>
    </source>
</reference>
<organism evidence="13 14">
    <name type="scientific">Smittium culicis</name>
    <dbReference type="NCBI Taxonomy" id="133412"/>
    <lineage>
        <taxon>Eukaryota</taxon>
        <taxon>Fungi</taxon>
        <taxon>Fungi incertae sedis</taxon>
        <taxon>Zoopagomycota</taxon>
        <taxon>Kickxellomycotina</taxon>
        <taxon>Harpellomycetes</taxon>
        <taxon>Harpellales</taxon>
        <taxon>Legeriomycetaceae</taxon>
        <taxon>Smittium</taxon>
    </lineage>
</organism>
<evidence type="ECO:0000256" key="8">
    <source>
        <dbReference type="ARBA" id="ARBA00022759"/>
    </source>
</evidence>
<evidence type="ECO:0000256" key="7">
    <source>
        <dbReference type="ARBA" id="ARBA00022723"/>
    </source>
</evidence>
<evidence type="ECO:0000313" key="14">
    <source>
        <dbReference type="Proteomes" id="UP000187429"/>
    </source>
</evidence>
<evidence type="ECO:0000256" key="2">
    <source>
        <dbReference type="ARBA" id="ARBA00001947"/>
    </source>
</evidence>
<proteinExistence type="inferred from homology"/>
<comment type="cofactor">
    <cofactor evidence="2">
        <name>Zn(2+)</name>
        <dbReference type="ChEBI" id="CHEBI:29105"/>
    </cofactor>
</comment>
<evidence type="ECO:0000256" key="9">
    <source>
        <dbReference type="ARBA" id="ARBA00022801"/>
    </source>
</evidence>
<keyword evidence="5" id="KW-0819">tRNA processing</keyword>
<evidence type="ECO:0000256" key="11">
    <source>
        <dbReference type="SAM" id="MobiDB-lite"/>
    </source>
</evidence>
<dbReference type="CDD" id="cd07718">
    <property type="entry name" value="RNaseZ_ELAC1_ELAC2-C-term-like_MBL-fold"/>
    <property type="match status" value="1"/>
</dbReference>
<dbReference type="GO" id="GO:0046872">
    <property type="term" value="F:metal ion binding"/>
    <property type="evidence" value="ECO:0007669"/>
    <property type="project" value="UniProtKB-KW"/>
</dbReference>
<dbReference type="EC" id="3.1.26.11" evidence="4"/>
<accession>A0A1R1WZ00</accession>
<dbReference type="GO" id="GO:0005739">
    <property type="term" value="C:mitochondrion"/>
    <property type="evidence" value="ECO:0007669"/>
    <property type="project" value="TreeGrafter"/>
</dbReference>
<dbReference type="EMBL" id="LSSM01007629">
    <property type="protein sequence ID" value="OMJ07567.1"/>
    <property type="molecule type" value="Genomic_DNA"/>
</dbReference>
<keyword evidence="9" id="KW-0378">Hydrolase</keyword>
<dbReference type="OrthoDB" id="527344at2759"/>
<dbReference type="PANTHER" id="PTHR12553:SF49">
    <property type="entry name" value="ZINC PHOSPHODIESTERASE ELAC PROTEIN 2"/>
    <property type="match status" value="1"/>
</dbReference>